<name>A0AAD7T4D6_9TELE</name>
<feature type="compositionally biased region" description="Polar residues" evidence="1">
    <location>
        <begin position="69"/>
        <end position="82"/>
    </location>
</feature>
<sequence length="179" mass="19370">MANCTHATSCGERSRWHTWASVALLLCAALVLWWRRMRSRRPGATGSFGTVTEPAWVSAAHSIPDPAGQHSTEQQRKGSTGATDGDPSPPAVGPPIAVIVYENLAGGQGVDSDYAHQSVSTEGEYMEYDPSPADDEIYANYCNRSTEDPTEDPSEYVCVFPGDPPQQELHFSENGATRL</sequence>
<dbReference type="AlphaFoldDB" id="A0AAD7T4D6"/>
<evidence type="ECO:0000256" key="1">
    <source>
        <dbReference type="SAM" id="MobiDB-lite"/>
    </source>
</evidence>
<evidence type="ECO:0000313" key="3">
    <source>
        <dbReference type="EMBL" id="KAJ8413980.1"/>
    </source>
</evidence>
<keyword evidence="4" id="KW-1185">Reference proteome</keyword>
<reference evidence="3" key="1">
    <citation type="journal article" date="2023" name="Science">
        <title>Genome structures resolve the early diversification of teleost fishes.</title>
        <authorList>
            <person name="Parey E."/>
            <person name="Louis A."/>
            <person name="Montfort J."/>
            <person name="Bouchez O."/>
            <person name="Roques C."/>
            <person name="Iampietro C."/>
            <person name="Lluch J."/>
            <person name="Castinel A."/>
            <person name="Donnadieu C."/>
            <person name="Desvignes T."/>
            <person name="Floi Bucao C."/>
            <person name="Jouanno E."/>
            <person name="Wen M."/>
            <person name="Mejri S."/>
            <person name="Dirks R."/>
            <person name="Jansen H."/>
            <person name="Henkel C."/>
            <person name="Chen W.J."/>
            <person name="Zahm M."/>
            <person name="Cabau C."/>
            <person name="Klopp C."/>
            <person name="Thompson A.W."/>
            <person name="Robinson-Rechavi M."/>
            <person name="Braasch I."/>
            <person name="Lecointre G."/>
            <person name="Bobe J."/>
            <person name="Postlethwait J.H."/>
            <person name="Berthelot C."/>
            <person name="Roest Crollius H."/>
            <person name="Guiguen Y."/>
        </authorList>
    </citation>
    <scope>NUCLEOTIDE SEQUENCE</scope>
    <source>
        <strain evidence="3">NC1722</strain>
    </source>
</reference>
<keyword evidence="2" id="KW-1133">Transmembrane helix</keyword>
<gene>
    <name evidence="3" type="ORF">AAFF_G00065780</name>
</gene>
<feature type="transmembrane region" description="Helical" evidence="2">
    <location>
        <begin position="16"/>
        <end position="34"/>
    </location>
</feature>
<keyword evidence="2" id="KW-0812">Transmembrane</keyword>
<dbReference type="EMBL" id="JAINUG010000014">
    <property type="protein sequence ID" value="KAJ8413980.1"/>
    <property type="molecule type" value="Genomic_DNA"/>
</dbReference>
<proteinExistence type="predicted"/>
<protein>
    <submittedName>
        <fullName evidence="3">Uncharacterized protein</fullName>
    </submittedName>
</protein>
<dbReference type="Proteomes" id="UP001221898">
    <property type="component" value="Unassembled WGS sequence"/>
</dbReference>
<organism evidence="3 4">
    <name type="scientific">Aldrovandia affinis</name>
    <dbReference type="NCBI Taxonomy" id="143900"/>
    <lineage>
        <taxon>Eukaryota</taxon>
        <taxon>Metazoa</taxon>
        <taxon>Chordata</taxon>
        <taxon>Craniata</taxon>
        <taxon>Vertebrata</taxon>
        <taxon>Euteleostomi</taxon>
        <taxon>Actinopterygii</taxon>
        <taxon>Neopterygii</taxon>
        <taxon>Teleostei</taxon>
        <taxon>Notacanthiformes</taxon>
        <taxon>Halosauridae</taxon>
        <taxon>Aldrovandia</taxon>
    </lineage>
</organism>
<evidence type="ECO:0000313" key="4">
    <source>
        <dbReference type="Proteomes" id="UP001221898"/>
    </source>
</evidence>
<accession>A0AAD7T4D6</accession>
<comment type="caution">
    <text evidence="3">The sequence shown here is derived from an EMBL/GenBank/DDBJ whole genome shotgun (WGS) entry which is preliminary data.</text>
</comment>
<evidence type="ECO:0000256" key="2">
    <source>
        <dbReference type="SAM" id="Phobius"/>
    </source>
</evidence>
<keyword evidence="2" id="KW-0472">Membrane</keyword>
<feature type="region of interest" description="Disordered" evidence="1">
    <location>
        <begin position="61"/>
        <end position="95"/>
    </location>
</feature>